<dbReference type="PROSITE" id="PS51077">
    <property type="entry name" value="HTH_ICLR"/>
    <property type="match status" value="1"/>
</dbReference>
<dbReference type="AlphaFoldDB" id="A0A4R6GUF7"/>
<evidence type="ECO:0000256" key="4">
    <source>
        <dbReference type="ARBA" id="ARBA00040379"/>
    </source>
</evidence>
<accession>A0A4R6GUF7</accession>
<dbReference type="InterPro" id="IPR036388">
    <property type="entry name" value="WH-like_DNA-bd_sf"/>
</dbReference>
<dbReference type="SUPFAM" id="SSF55781">
    <property type="entry name" value="GAF domain-like"/>
    <property type="match status" value="1"/>
</dbReference>
<dbReference type="OrthoDB" id="9807558at2"/>
<evidence type="ECO:0000259" key="6">
    <source>
        <dbReference type="PROSITE" id="PS51077"/>
    </source>
</evidence>
<gene>
    <name evidence="8" type="ORF">DFO68_12621</name>
</gene>
<evidence type="ECO:0000313" key="8">
    <source>
        <dbReference type="EMBL" id="TDN98867.1"/>
    </source>
</evidence>
<keyword evidence="9" id="KW-1185">Reference proteome</keyword>
<evidence type="ECO:0000256" key="2">
    <source>
        <dbReference type="ARBA" id="ARBA00023125"/>
    </source>
</evidence>
<dbReference type="Proteomes" id="UP000295150">
    <property type="component" value="Unassembled WGS sequence"/>
</dbReference>
<dbReference type="Pfam" id="PF09339">
    <property type="entry name" value="HTH_IclR"/>
    <property type="match status" value="1"/>
</dbReference>
<dbReference type="Pfam" id="PF01614">
    <property type="entry name" value="IclR_C"/>
    <property type="match status" value="1"/>
</dbReference>
<dbReference type="InterPro" id="IPR050707">
    <property type="entry name" value="HTH_MetabolicPath_Reg"/>
</dbReference>
<keyword evidence="2" id="KW-0238">DNA-binding</keyword>
<dbReference type="Gene3D" id="1.10.10.10">
    <property type="entry name" value="Winged helix-like DNA-binding domain superfamily/Winged helix DNA-binding domain"/>
    <property type="match status" value="1"/>
</dbReference>
<evidence type="ECO:0000256" key="1">
    <source>
        <dbReference type="ARBA" id="ARBA00023015"/>
    </source>
</evidence>
<dbReference type="PANTHER" id="PTHR30136">
    <property type="entry name" value="HELIX-TURN-HELIX TRANSCRIPTIONAL REGULATOR, ICLR FAMILY"/>
    <property type="match status" value="1"/>
</dbReference>
<dbReference type="Gene3D" id="3.30.450.40">
    <property type="match status" value="1"/>
</dbReference>
<dbReference type="InterPro" id="IPR029016">
    <property type="entry name" value="GAF-like_dom_sf"/>
</dbReference>
<sequence length="240" mass="26395">MRGLDIIEAVSEGVNDIAELAATTGMTYSTAHRILSALQARHYITRDPVRGYRLGRKLLELGSLAYSQIDLVRLAHPILEKLAKDTSDTVHFGYAEKGHVIYLDKLSSRRAVEISSRVGGMKPLISTGIGKALMLDADEDTWRLLYERNAHLLREPGTLQQWLLTMRNYASKGCAYDLGEDEQSIRCVAAPIRDSSGHIIAAISVSSTLEHMSTARMEQLETAVLDSARQISAELGATIS</sequence>
<dbReference type="EMBL" id="SNWH01000026">
    <property type="protein sequence ID" value="TDN98867.1"/>
    <property type="molecule type" value="Genomic_DNA"/>
</dbReference>
<dbReference type="SUPFAM" id="SSF46785">
    <property type="entry name" value="Winged helix' DNA-binding domain"/>
    <property type="match status" value="1"/>
</dbReference>
<comment type="caution">
    <text evidence="8">The sequence shown here is derived from an EMBL/GenBank/DDBJ whole genome shotgun (WGS) entry which is preliminary data.</text>
</comment>
<dbReference type="InterPro" id="IPR005471">
    <property type="entry name" value="Tscrpt_reg_IclR_N"/>
</dbReference>
<reference evidence="8 9" key="1">
    <citation type="submission" date="2019-03" db="EMBL/GenBank/DDBJ databases">
        <title>Freshwater and sediment microbial communities from various areas in North America, analyzing microbe dynamics in response to fracking.</title>
        <authorList>
            <person name="Lamendella R."/>
        </authorList>
    </citation>
    <scope>NUCLEOTIDE SEQUENCE [LARGE SCALE GENOMIC DNA]</scope>
    <source>
        <strain evidence="8 9">1_TX</strain>
    </source>
</reference>
<keyword evidence="1" id="KW-0805">Transcription regulation</keyword>
<proteinExistence type="predicted"/>
<keyword evidence="3" id="KW-0804">Transcription</keyword>
<dbReference type="PROSITE" id="PS51078">
    <property type="entry name" value="ICLR_ED"/>
    <property type="match status" value="1"/>
</dbReference>
<dbReference type="SMART" id="SM00346">
    <property type="entry name" value="HTH_ICLR"/>
    <property type="match status" value="1"/>
</dbReference>
<evidence type="ECO:0000259" key="7">
    <source>
        <dbReference type="PROSITE" id="PS51078"/>
    </source>
</evidence>
<evidence type="ECO:0000256" key="5">
    <source>
        <dbReference type="ARBA" id="ARBA00042627"/>
    </source>
</evidence>
<feature type="domain" description="HTH iclR-type" evidence="6">
    <location>
        <begin position="1"/>
        <end position="56"/>
    </location>
</feature>
<dbReference type="GO" id="GO:0003700">
    <property type="term" value="F:DNA-binding transcription factor activity"/>
    <property type="evidence" value="ECO:0007669"/>
    <property type="project" value="TreeGrafter"/>
</dbReference>
<organism evidence="8 9">
    <name type="scientific">Halomonas ventosae</name>
    <dbReference type="NCBI Taxonomy" id="229007"/>
    <lineage>
        <taxon>Bacteria</taxon>
        <taxon>Pseudomonadati</taxon>
        <taxon>Pseudomonadota</taxon>
        <taxon>Gammaproteobacteria</taxon>
        <taxon>Oceanospirillales</taxon>
        <taxon>Halomonadaceae</taxon>
        <taxon>Halomonas</taxon>
    </lineage>
</organism>
<feature type="domain" description="IclR-ED" evidence="7">
    <location>
        <begin position="57"/>
        <end position="237"/>
    </location>
</feature>
<name>A0A4R6GUF7_9GAMM</name>
<evidence type="ECO:0000313" key="9">
    <source>
        <dbReference type="Proteomes" id="UP000295150"/>
    </source>
</evidence>
<dbReference type="InterPro" id="IPR014757">
    <property type="entry name" value="Tscrpt_reg_IclR_C"/>
</dbReference>
<protein>
    <recommendedName>
        <fullName evidence="4">HTH-type transcriptional repressor AllR</fullName>
    </recommendedName>
    <alternativeName>
        <fullName evidence="5">Negative regulator of allantoin and glyoxylate utilization operons</fullName>
    </alternativeName>
</protein>
<evidence type="ECO:0000256" key="3">
    <source>
        <dbReference type="ARBA" id="ARBA00023163"/>
    </source>
</evidence>
<dbReference type="InterPro" id="IPR036390">
    <property type="entry name" value="WH_DNA-bd_sf"/>
</dbReference>
<dbReference type="PANTHER" id="PTHR30136:SF24">
    <property type="entry name" value="HTH-TYPE TRANSCRIPTIONAL REPRESSOR ALLR"/>
    <property type="match status" value="1"/>
</dbReference>
<dbReference type="GO" id="GO:0003677">
    <property type="term" value="F:DNA binding"/>
    <property type="evidence" value="ECO:0007669"/>
    <property type="project" value="UniProtKB-KW"/>
</dbReference>
<dbReference type="GO" id="GO:0045892">
    <property type="term" value="P:negative regulation of DNA-templated transcription"/>
    <property type="evidence" value="ECO:0007669"/>
    <property type="project" value="TreeGrafter"/>
</dbReference>